<protein>
    <submittedName>
        <fullName evidence="1">Uncharacterized protein</fullName>
    </submittedName>
</protein>
<sequence length="126" mass="13867">MEGFQITTITPDATTDQAVADKEAEFAIQAEEASLIGQDPFKMIEHGFMTIKTKKDGLKRLIPNFIQKKFIASVRKALYSGKPVRMLILKARQAGLSTIIEAIIYAFVSRMKGVNACVISDDLDGS</sequence>
<comment type="caution">
    <text evidence="1">The sequence shown here is derived from an EMBL/GenBank/DDBJ whole genome shotgun (WGS) entry which is preliminary data.</text>
</comment>
<gene>
    <name evidence="1" type="ORF">LCGC14_3072550</name>
</gene>
<reference evidence="1" key="1">
    <citation type="journal article" date="2015" name="Nature">
        <title>Complex archaea that bridge the gap between prokaryotes and eukaryotes.</title>
        <authorList>
            <person name="Spang A."/>
            <person name="Saw J.H."/>
            <person name="Jorgensen S.L."/>
            <person name="Zaremba-Niedzwiedzka K."/>
            <person name="Martijn J."/>
            <person name="Lind A.E."/>
            <person name="van Eijk R."/>
            <person name="Schleper C."/>
            <person name="Guy L."/>
            <person name="Ettema T.J."/>
        </authorList>
    </citation>
    <scope>NUCLEOTIDE SEQUENCE</scope>
</reference>
<name>A0A0F8X419_9ZZZZ</name>
<feature type="non-terminal residue" evidence="1">
    <location>
        <position position="126"/>
    </location>
</feature>
<dbReference type="Gene3D" id="3.40.50.300">
    <property type="entry name" value="P-loop containing nucleotide triphosphate hydrolases"/>
    <property type="match status" value="1"/>
</dbReference>
<dbReference type="AlphaFoldDB" id="A0A0F8X419"/>
<dbReference type="EMBL" id="LAZR01065393">
    <property type="protein sequence ID" value="KKK55635.1"/>
    <property type="molecule type" value="Genomic_DNA"/>
</dbReference>
<accession>A0A0F8X419</accession>
<proteinExistence type="predicted"/>
<dbReference type="InterPro" id="IPR027417">
    <property type="entry name" value="P-loop_NTPase"/>
</dbReference>
<evidence type="ECO:0000313" key="1">
    <source>
        <dbReference type="EMBL" id="KKK55635.1"/>
    </source>
</evidence>
<organism evidence="1">
    <name type="scientific">marine sediment metagenome</name>
    <dbReference type="NCBI Taxonomy" id="412755"/>
    <lineage>
        <taxon>unclassified sequences</taxon>
        <taxon>metagenomes</taxon>
        <taxon>ecological metagenomes</taxon>
    </lineage>
</organism>